<dbReference type="EMBL" id="CP069031">
    <property type="protein sequence ID" value="QRC99218.1"/>
    <property type="molecule type" value="Genomic_DNA"/>
</dbReference>
<feature type="compositionally biased region" description="Basic and acidic residues" evidence="1">
    <location>
        <begin position="112"/>
        <end position="125"/>
    </location>
</feature>
<evidence type="ECO:0000313" key="2">
    <source>
        <dbReference type="EMBL" id="QRC99218.1"/>
    </source>
</evidence>
<feature type="compositionally biased region" description="Basic and acidic residues" evidence="1">
    <location>
        <begin position="55"/>
        <end position="100"/>
    </location>
</feature>
<feature type="compositionally biased region" description="Polar residues" evidence="1">
    <location>
        <begin position="24"/>
        <end position="33"/>
    </location>
</feature>
<reference evidence="3" key="1">
    <citation type="journal article" date="2021" name="BMC Genomics">
        <title>Chromosome-level genome assembly and manually-curated proteome of model necrotroph Parastagonospora nodorum Sn15 reveals a genome-wide trove of candidate effector homologs, and redundancy of virulence-related functions within an accessory chromosome.</title>
        <authorList>
            <person name="Bertazzoni S."/>
            <person name="Jones D.A.B."/>
            <person name="Phan H.T."/>
            <person name="Tan K.-C."/>
            <person name="Hane J.K."/>
        </authorList>
    </citation>
    <scope>NUCLEOTIDE SEQUENCE [LARGE SCALE GENOMIC DNA]</scope>
    <source>
        <strain evidence="3">SN15 / ATCC MYA-4574 / FGSC 10173)</strain>
    </source>
</reference>
<dbReference type="OrthoDB" id="3799266at2759"/>
<evidence type="ECO:0000313" key="3">
    <source>
        <dbReference type="Proteomes" id="UP000663193"/>
    </source>
</evidence>
<sequence length="236" mass="27124">MVSHRHPPAYWNSYRPSYDGKSHPNPQRDSSPRWSPGLEANSRSVRGSNAVPLGSRRERPNRSRSPSHRDRRNDSYRGHHHDSYRSRREDSYRGRRDDSYRSQSPSPAVTRVHNDNGSKKKEKPELPWPADLDDLMSRTARALDLVVNYERDSDGGLRWAADAIEVIRSEGKKFHSGIANLKAWAGDAERAKAQPTEFEKDVKYARNVCNYVQHMIGRSERNSKGENLYELEKAGE</sequence>
<dbReference type="VEuPathDB" id="FungiDB:JI435_065500"/>
<organism evidence="2 3">
    <name type="scientific">Phaeosphaeria nodorum (strain SN15 / ATCC MYA-4574 / FGSC 10173)</name>
    <name type="common">Glume blotch fungus</name>
    <name type="synonym">Parastagonospora nodorum</name>
    <dbReference type="NCBI Taxonomy" id="321614"/>
    <lineage>
        <taxon>Eukaryota</taxon>
        <taxon>Fungi</taxon>
        <taxon>Dikarya</taxon>
        <taxon>Ascomycota</taxon>
        <taxon>Pezizomycotina</taxon>
        <taxon>Dothideomycetes</taxon>
        <taxon>Pleosporomycetidae</taxon>
        <taxon>Pleosporales</taxon>
        <taxon>Pleosporineae</taxon>
        <taxon>Phaeosphaeriaceae</taxon>
        <taxon>Parastagonospora</taxon>
    </lineage>
</organism>
<dbReference type="AlphaFoldDB" id="A0A7U2F5R1"/>
<accession>A0A7U2F5R1</accession>
<evidence type="ECO:0000256" key="1">
    <source>
        <dbReference type="SAM" id="MobiDB-lite"/>
    </source>
</evidence>
<protein>
    <submittedName>
        <fullName evidence="2">Uncharacterized protein</fullName>
    </submittedName>
</protein>
<proteinExistence type="predicted"/>
<feature type="region of interest" description="Disordered" evidence="1">
    <location>
        <begin position="1"/>
        <end position="129"/>
    </location>
</feature>
<gene>
    <name evidence="2" type="ORF">JI435_065500</name>
</gene>
<dbReference type="RefSeq" id="XP_001796918.1">
    <property type="nucleotide sequence ID" value="XM_001796866.1"/>
</dbReference>
<keyword evidence="3" id="KW-1185">Reference proteome</keyword>
<dbReference type="Proteomes" id="UP000663193">
    <property type="component" value="Chromosome 9"/>
</dbReference>
<name>A0A7U2F5R1_PHANO</name>
<dbReference type="KEGG" id="pno:SNOG_06550"/>